<dbReference type="OrthoDB" id="1524959at2"/>
<dbReference type="EMBL" id="CM001487">
    <property type="protein sequence ID" value="EIM56513.1"/>
    <property type="molecule type" value="Genomic_DNA"/>
</dbReference>
<dbReference type="PANTHER" id="PTHR34773:SF1">
    <property type="entry name" value="FLAGELLAR SECRETION CHAPERONE FLIS"/>
    <property type="match status" value="1"/>
</dbReference>
<evidence type="ECO:0000256" key="1">
    <source>
        <dbReference type="ARBA" id="ARBA00004514"/>
    </source>
</evidence>
<keyword evidence="6" id="KW-0966">Cell projection</keyword>
<dbReference type="STRING" id="633697.EubceDRAFT1_0674"/>
<proteinExistence type="inferred from homology"/>
<evidence type="ECO:0000313" key="6">
    <source>
        <dbReference type="EMBL" id="EIM56513.1"/>
    </source>
</evidence>
<reference evidence="6 7" key="2">
    <citation type="submission" date="2012-02" db="EMBL/GenBank/DDBJ databases">
        <title>Improved High-Quality Draft sequence of Eubacterium cellulosolvens 6.</title>
        <authorList>
            <consortium name="US DOE Joint Genome Institute"/>
            <person name="Lucas S."/>
            <person name="Han J."/>
            <person name="Lapidus A."/>
            <person name="Cheng J.-F."/>
            <person name="Goodwin L."/>
            <person name="Pitluck S."/>
            <person name="Peters L."/>
            <person name="Mikhailova N."/>
            <person name="Gu W."/>
            <person name="Detter J.C."/>
            <person name="Han C."/>
            <person name="Tapia R."/>
            <person name="Land M."/>
            <person name="Hauser L."/>
            <person name="Kyrpides N."/>
            <person name="Ivanova N."/>
            <person name="Pagani I."/>
            <person name="Johnson E."/>
            <person name="Mukhopadhyay B."/>
            <person name="Anderson I."/>
            <person name="Woyke T."/>
        </authorList>
    </citation>
    <scope>NUCLEOTIDE SEQUENCE [LARGE SCALE GENOMIC DNA]</scope>
    <source>
        <strain evidence="6 7">6</strain>
    </source>
</reference>
<evidence type="ECO:0000256" key="5">
    <source>
        <dbReference type="ARBA" id="ARBA00023186"/>
    </source>
</evidence>
<accession>I5ARU0</accession>
<sequence>MNPYQKYKNQSVESMSQGELLIMVYDEAIKDMKRAGMALDDKDYDEYEKQLNYFTKIIRYLVNTLDLNQPISMELRRIYDYIQFDVGRLLAGRERRKDEIPQIIEIISNLRDGFEEASRRSTATHFIQENTVVV</sequence>
<keyword evidence="7" id="KW-1185">Reference proteome</keyword>
<dbReference type="SUPFAM" id="SSF101116">
    <property type="entry name" value="Flagellar export chaperone FliS"/>
    <property type="match status" value="1"/>
</dbReference>
<reference evidence="6 7" key="1">
    <citation type="submission" date="2010-08" db="EMBL/GenBank/DDBJ databases">
        <authorList>
            <consortium name="US DOE Joint Genome Institute (JGI-PGF)"/>
            <person name="Lucas S."/>
            <person name="Copeland A."/>
            <person name="Lapidus A."/>
            <person name="Cheng J.-F."/>
            <person name="Bruce D."/>
            <person name="Goodwin L."/>
            <person name="Pitluck S."/>
            <person name="Land M.L."/>
            <person name="Hauser L."/>
            <person name="Chang Y.-J."/>
            <person name="Anderson I.J."/>
            <person name="Johnson E."/>
            <person name="Mulhopadhyay B."/>
            <person name="Kyrpides N."/>
            <person name="Woyke T.J."/>
        </authorList>
    </citation>
    <scope>NUCLEOTIDE SEQUENCE [LARGE SCALE GENOMIC DNA]</scope>
    <source>
        <strain evidence="6 7">6</strain>
    </source>
</reference>
<keyword evidence="6" id="KW-0282">Flagellum</keyword>
<dbReference type="AlphaFoldDB" id="I5ARU0"/>
<dbReference type="InterPro" id="IPR036584">
    <property type="entry name" value="FliS_sf"/>
</dbReference>
<evidence type="ECO:0000256" key="3">
    <source>
        <dbReference type="ARBA" id="ARBA00022490"/>
    </source>
</evidence>
<dbReference type="Proteomes" id="UP000005753">
    <property type="component" value="Chromosome"/>
</dbReference>
<keyword evidence="5" id="KW-0143">Chaperone</keyword>
<keyword evidence="3" id="KW-0963">Cytoplasm</keyword>
<organism evidence="6 7">
    <name type="scientific">Eubacterium cellulosolvens (strain ATCC 43171 / JCM 9499 / 6)</name>
    <name type="common">Cillobacterium cellulosolvens</name>
    <dbReference type="NCBI Taxonomy" id="633697"/>
    <lineage>
        <taxon>Bacteria</taxon>
        <taxon>Bacillati</taxon>
        <taxon>Bacillota</taxon>
        <taxon>Clostridia</taxon>
        <taxon>Eubacteriales</taxon>
        <taxon>Eubacteriaceae</taxon>
        <taxon>Eubacterium</taxon>
    </lineage>
</organism>
<dbReference type="GO" id="GO:0044780">
    <property type="term" value="P:bacterial-type flagellum assembly"/>
    <property type="evidence" value="ECO:0007669"/>
    <property type="project" value="InterPro"/>
</dbReference>
<comment type="subcellular location">
    <subcellularLocation>
        <location evidence="1">Cytoplasm</location>
        <location evidence="1">Cytosol</location>
    </subcellularLocation>
</comment>
<dbReference type="Pfam" id="PF02561">
    <property type="entry name" value="FliS"/>
    <property type="match status" value="1"/>
</dbReference>
<dbReference type="HOGENOM" id="CLU_080373_3_2_9"/>
<name>I5ARU0_EUBC6</name>
<protein>
    <submittedName>
        <fullName evidence="6">Flagellin-specific chaperone FliS</fullName>
    </submittedName>
</protein>
<dbReference type="GO" id="GO:0071973">
    <property type="term" value="P:bacterial-type flagellum-dependent cell motility"/>
    <property type="evidence" value="ECO:0007669"/>
    <property type="project" value="TreeGrafter"/>
</dbReference>
<evidence type="ECO:0000256" key="4">
    <source>
        <dbReference type="ARBA" id="ARBA00022795"/>
    </source>
</evidence>
<dbReference type="CDD" id="cd16098">
    <property type="entry name" value="FliS"/>
    <property type="match status" value="1"/>
</dbReference>
<dbReference type="eggNOG" id="COG1516">
    <property type="taxonomic scope" value="Bacteria"/>
</dbReference>
<keyword evidence="4" id="KW-1005">Bacterial flagellum biogenesis</keyword>
<dbReference type="GO" id="GO:0005829">
    <property type="term" value="C:cytosol"/>
    <property type="evidence" value="ECO:0007669"/>
    <property type="project" value="UniProtKB-SubCell"/>
</dbReference>
<evidence type="ECO:0000313" key="7">
    <source>
        <dbReference type="Proteomes" id="UP000005753"/>
    </source>
</evidence>
<gene>
    <name evidence="6" type="ORF">EubceDRAFT1_0674</name>
</gene>
<dbReference type="PANTHER" id="PTHR34773">
    <property type="entry name" value="FLAGELLAR SECRETION CHAPERONE FLIS"/>
    <property type="match status" value="1"/>
</dbReference>
<dbReference type="InterPro" id="IPR003713">
    <property type="entry name" value="FliS"/>
</dbReference>
<keyword evidence="6" id="KW-0969">Cilium</keyword>
<comment type="similarity">
    <text evidence="2">Belongs to the FliS family.</text>
</comment>
<evidence type="ECO:0000256" key="2">
    <source>
        <dbReference type="ARBA" id="ARBA00008787"/>
    </source>
</evidence>
<dbReference type="Gene3D" id="1.20.120.340">
    <property type="entry name" value="Flagellar protein FliS"/>
    <property type="match status" value="1"/>
</dbReference>